<name>A0A538SES8_UNCEI</name>
<dbReference type="Proteomes" id="UP000316292">
    <property type="component" value="Unassembled WGS sequence"/>
</dbReference>
<evidence type="ECO:0000259" key="2">
    <source>
        <dbReference type="Pfam" id="PF02602"/>
    </source>
</evidence>
<feature type="compositionally biased region" description="Polar residues" evidence="1">
    <location>
        <begin position="188"/>
        <end position="197"/>
    </location>
</feature>
<dbReference type="GO" id="GO:0004852">
    <property type="term" value="F:uroporphyrinogen-III synthase activity"/>
    <property type="evidence" value="ECO:0007669"/>
    <property type="project" value="InterPro"/>
</dbReference>
<evidence type="ECO:0000256" key="1">
    <source>
        <dbReference type="SAM" id="MobiDB-lite"/>
    </source>
</evidence>
<comment type="caution">
    <text evidence="3">The sequence shown here is derived from an EMBL/GenBank/DDBJ whole genome shotgun (WGS) entry which is preliminary data.</text>
</comment>
<dbReference type="AlphaFoldDB" id="A0A538SES8"/>
<accession>A0A538SES8</accession>
<protein>
    <recommendedName>
        <fullName evidence="2">Tetrapyrrole biosynthesis uroporphyrinogen III synthase domain-containing protein</fullName>
    </recommendedName>
</protein>
<dbReference type="EMBL" id="VBOR01000049">
    <property type="protein sequence ID" value="TMQ49864.1"/>
    <property type="molecule type" value="Genomic_DNA"/>
</dbReference>
<reference evidence="3 4" key="1">
    <citation type="journal article" date="2019" name="Nat. Microbiol.">
        <title>Mediterranean grassland soil C-N compound turnover is dependent on rainfall and depth, and is mediated by genomically divergent microorganisms.</title>
        <authorList>
            <person name="Diamond S."/>
            <person name="Andeer P.F."/>
            <person name="Li Z."/>
            <person name="Crits-Christoph A."/>
            <person name="Burstein D."/>
            <person name="Anantharaman K."/>
            <person name="Lane K.R."/>
            <person name="Thomas B.C."/>
            <person name="Pan C."/>
            <person name="Northen T.R."/>
            <person name="Banfield J.F."/>
        </authorList>
    </citation>
    <scope>NUCLEOTIDE SEQUENCE [LARGE SCALE GENOMIC DNA]</scope>
    <source>
        <strain evidence="3">WS_1</strain>
    </source>
</reference>
<dbReference type="Pfam" id="PF02602">
    <property type="entry name" value="HEM4"/>
    <property type="match status" value="1"/>
</dbReference>
<feature type="domain" description="Tetrapyrrole biosynthesis uroporphyrinogen III synthase" evidence="2">
    <location>
        <begin position="16"/>
        <end position="158"/>
    </location>
</feature>
<feature type="region of interest" description="Disordered" evidence="1">
    <location>
        <begin position="166"/>
        <end position="197"/>
    </location>
</feature>
<dbReference type="InterPro" id="IPR003754">
    <property type="entry name" value="4pyrrol_synth_uPrphyn_synth"/>
</dbReference>
<gene>
    <name evidence="3" type="ORF">E6K71_03870</name>
</gene>
<dbReference type="Gene3D" id="3.40.50.10090">
    <property type="match status" value="2"/>
</dbReference>
<evidence type="ECO:0000313" key="3">
    <source>
        <dbReference type="EMBL" id="TMQ49864.1"/>
    </source>
</evidence>
<proteinExistence type="predicted"/>
<evidence type="ECO:0000313" key="4">
    <source>
        <dbReference type="Proteomes" id="UP000316292"/>
    </source>
</evidence>
<dbReference type="InterPro" id="IPR036108">
    <property type="entry name" value="4pyrrol_syn_uPrphyn_synt_sf"/>
</dbReference>
<dbReference type="SUPFAM" id="SSF69618">
    <property type="entry name" value="HemD-like"/>
    <property type="match status" value="1"/>
</dbReference>
<dbReference type="GO" id="GO:0033014">
    <property type="term" value="P:tetrapyrrole biosynthetic process"/>
    <property type="evidence" value="ECO:0007669"/>
    <property type="project" value="InterPro"/>
</dbReference>
<organism evidence="3 4">
    <name type="scientific">Eiseniibacteriota bacterium</name>
    <dbReference type="NCBI Taxonomy" id="2212470"/>
    <lineage>
        <taxon>Bacteria</taxon>
        <taxon>Candidatus Eiseniibacteriota</taxon>
    </lineage>
</organism>
<sequence>MNPLFALTRLDPLDDRLAMRASVLGFEVLRIPVFATEPGPDLPSLPRRVATLRDGTAIAWTSRRAAEPLAQAVAGMRRNGPFPVMYTLGEESLAPLHRAGCSPLTPGNGARAADLARFIAGRAVEDRIQRVLFLRGDRSLPDLPQGLEKAGIEVIPLEAAGRVIDCTSAPRSSRGVPRRPRSSWPADSETSFSPKER</sequence>